<dbReference type="PROSITE" id="PS51910">
    <property type="entry name" value="GH18_2"/>
    <property type="match status" value="1"/>
</dbReference>
<evidence type="ECO:0000256" key="3">
    <source>
        <dbReference type="ARBA" id="ARBA00023295"/>
    </source>
</evidence>
<dbReference type="Pfam" id="PF00704">
    <property type="entry name" value="Glyco_hydro_18"/>
    <property type="match status" value="1"/>
</dbReference>
<dbReference type="GO" id="GO:0005576">
    <property type="term" value="C:extracellular region"/>
    <property type="evidence" value="ECO:0007669"/>
    <property type="project" value="TreeGrafter"/>
</dbReference>
<keyword evidence="3 4" id="KW-0326">Glycosidase</keyword>
<gene>
    <name evidence="7" type="ORF">P5673_009820</name>
</gene>
<reference evidence="7" key="1">
    <citation type="journal article" date="2023" name="G3 (Bethesda)">
        <title>Whole genome assembly and annotation of the endangered Caribbean coral Acropora cervicornis.</title>
        <authorList>
            <person name="Selwyn J.D."/>
            <person name="Vollmer S.V."/>
        </authorList>
    </citation>
    <scope>NUCLEOTIDE SEQUENCE</scope>
    <source>
        <strain evidence="7">K2</strain>
    </source>
</reference>
<dbReference type="PROSITE" id="PS01095">
    <property type="entry name" value="GH18_1"/>
    <property type="match status" value="1"/>
</dbReference>
<sequence>KTTVKSEARHSLPNRQLLVGYWGQNSIAQRVSQSNWEKDLRFFCKNHKFDIYLVAFVHRLFKNNRNRDGLPGMNFVHHCNYAPNQGVAPDVFECATISGGIRDCQELGKKILISLGGHSCDGSLGSNENAKKLAYYVWNMFLGGKEMQDKRPFLWTVMDGVDLDIEKGSHKYYPDFVREMRRLMNTDPSKQYFITAAPQCLLPDKWMGPQIQGSALKEYGHEFDFLFLQFYNNYYYPASQYFLSRIRHEPEVGGMMLWDCSWVQNNIINGKDYGAHAFEQNSTTSHYKVPEYTCSISHDTATYNTEG</sequence>
<dbReference type="GO" id="GO:0008843">
    <property type="term" value="F:endochitinase activity"/>
    <property type="evidence" value="ECO:0007669"/>
    <property type="project" value="UniProtKB-EC"/>
</dbReference>
<comment type="similarity">
    <text evidence="5">Belongs to the glycosyl hydrolase 18 family.</text>
</comment>
<feature type="domain" description="GH18" evidence="6">
    <location>
        <begin position="16"/>
        <end position="307"/>
    </location>
</feature>
<evidence type="ECO:0000256" key="1">
    <source>
        <dbReference type="ARBA" id="ARBA00012729"/>
    </source>
</evidence>
<dbReference type="InterPro" id="IPR001223">
    <property type="entry name" value="Glyco_hydro18_cat"/>
</dbReference>
<dbReference type="InterPro" id="IPR050542">
    <property type="entry name" value="Glycosyl_Hydrlase18_Chitinase"/>
</dbReference>
<dbReference type="SUPFAM" id="SSF51445">
    <property type="entry name" value="(Trans)glycosidases"/>
    <property type="match status" value="1"/>
</dbReference>
<accession>A0AAD9V9K9</accession>
<evidence type="ECO:0000256" key="2">
    <source>
        <dbReference type="ARBA" id="ARBA00022801"/>
    </source>
</evidence>
<dbReference type="Proteomes" id="UP001249851">
    <property type="component" value="Unassembled WGS sequence"/>
</dbReference>
<feature type="non-terminal residue" evidence="7">
    <location>
        <position position="307"/>
    </location>
</feature>
<dbReference type="InterPro" id="IPR017853">
    <property type="entry name" value="GH"/>
</dbReference>
<reference evidence="7" key="2">
    <citation type="journal article" date="2023" name="Science">
        <title>Genomic signatures of disease resistance in endangered staghorn corals.</title>
        <authorList>
            <person name="Vollmer S.V."/>
            <person name="Selwyn J.D."/>
            <person name="Despard B.A."/>
            <person name="Roesel C.L."/>
        </authorList>
    </citation>
    <scope>NUCLEOTIDE SEQUENCE</scope>
    <source>
        <strain evidence="7">K2</strain>
    </source>
</reference>
<comment type="caution">
    <text evidence="7">The sequence shown here is derived from an EMBL/GenBank/DDBJ whole genome shotgun (WGS) entry which is preliminary data.</text>
</comment>
<name>A0AAD9V9K9_ACRCE</name>
<protein>
    <recommendedName>
        <fullName evidence="1">chitinase</fullName>
        <ecNumber evidence="1">3.2.1.14</ecNumber>
    </recommendedName>
</protein>
<evidence type="ECO:0000256" key="5">
    <source>
        <dbReference type="RuleBase" id="RU004453"/>
    </source>
</evidence>
<evidence type="ECO:0000313" key="8">
    <source>
        <dbReference type="Proteomes" id="UP001249851"/>
    </source>
</evidence>
<dbReference type="GO" id="GO:0006032">
    <property type="term" value="P:chitin catabolic process"/>
    <property type="evidence" value="ECO:0007669"/>
    <property type="project" value="UniProtKB-ARBA"/>
</dbReference>
<dbReference type="EC" id="3.2.1.14" evidence="1"/>
<dbReference type="GO" id="GO:0005975">
    <property type="term" value="P:carbohydrate metabolic process"/>
    <property type="evidence" value="ECO:0007669"/>
    <property type="project" value="InterPro"/>
</dbReference>
<evidence type="ECO:0000259" key="6">
    <source>
        <dbReference type="PROSITE" id="PS51910"/>
    </source>
</evidence>
<evidence type="ECO:0000313" key="7">
    <source>
        <dbReference type="EMBL" id="KAK2566326.1"/>
    </source>
</evidence>
<proteinExistence type="inferred from homology"/>
<organism evidence="7 8">
    <name type="scientific">Acropora cervicornis</name>
    <name type="common">Staghorn coral</name>
    <dbReference type="NCBI Taxonomy" id="6130"/>
    <lineage>
        <taxon>Eukaryota</taxon>
        <taxon>Metazoa</taxon>
        <taxon>Cnidaria</taxon>
        <taxon>Anthozoa</taxon>
        <taxon>Hexacorallia</taxon>
        <taxon>Scleractinia</taxon>
        <taxon>Astrocoeniina</taxon>
        <taxon>Acroporidae</taxon>
        <taxon>Acropora</taxon>
    </lineage>
</organism>
<dbReference type="EMBL" id="JARQWQ010000017">
    <property type="protein sequence ID" value="KAK2566326.1"/>
    <property type="molecule type" value="Genomic_DNA"/>
</dbReference>
<keyword evidence="8" id="KW-1185">Reference proteome</keyword>
<keyword evidence="2 4" id="KW-0378">Hydrolase</keyword>
<dbReference type="PANTHER" id="PTHR45708:SF49">
    <property type="entry name" value="ENDOCHITINASE"/>
    <property type="match status" value="1"/>
</dbReference>
<dbReference type="AlphaFoldDB" id="A0AAD9V9K9"/>
<dbReference type="PANTHER" id="PTHR45708">
    <property type="entry name" value="ENDOCHITINASE"/>
    <property type="match status" value="1"/>
</dbReference>
<evidence type="ECO:0000256" key="4">
    <source>
        <dbReference type="RuleBase" id="RU000489"/>
    </source>
</evidence>
<dbReference type="Gene3D" id="3.20.20.80">
    <property type="entry name" value="Glycosidases"/>
    <property type="match status" value="1"/>
</dbReference>
<dbReference type="InterPro" id="IPR001579">
    <property type="entry name" value="Glyco_hydro_18_chit_AS"/>
</dbReference>